<dbReference type="EMBL" id="ADBL01002798">
    <property type="status" value="NOT_ANNOTATED_CDS"/>
    <property type="molecule type" value="Genomic_DNA"/>
</dbReference>
<organism evidence="3 4">
    <name type="scientific">Magnaporthiopsis poae (strain ATCC 64411 / 73-15)</name>
    <name type="common">Kentucky bluegrass fungus</name>
    <name type="synonym">Magnaporthe poae</name>
    <dbReference type="NCBI Taxonomy" id="644358"/>
    <lineage>
        <taxon>Eukaryota</taxon>
        <taxon>Fungi</taxon>
        <taxon>Dikarya</taxon>
        <taxon>Ascomycota</taxon>
        <taxon>Pezizomycotina</taxon>
        <taxon>Sordariomycetes</taxon>
        <taxon>Sordariomycetidae</taxon>
        <taxon>Magnaporthales</taxon>
        <taxon>Magnaporthaceae</taxon>
        <taxon>Magnaporthiopsis</taxon>
    </lineage>
</organism>
<reference evidence="2" key="1">
    <citation type="submission" date="2010-05" db="EMBL/GenBank/DDBJ databases">
        <title>The Genome Sequence of Magnaporthe poae strain ATCC 64411.</title>
        <authorList>
            <consortium name="The Broad Institute Genome Sequencing Platform"/>
            <consortium name="Broad Institute Genome Sequencing Center for Infectious Disease"/>
            <person name="Ma L.-J."/>
            <person name="Dead R."/>
            <person name="Young S."/>
            <person name="Zeng Q."/>
            <person name="Koehrsen M."/>
            <person name="Alvarado L."/>
            <person name="Berlin A."/>
            <person name="Chapman S.B."/>
            <person name="Chen Z."/>
            <person name="Freedman E."/>
            <person name="Gellesch M."/>
            <person name="Goldberg J."/>
            <person name="Griggs A."/>
            <person name="Gujja S."/>
            <person name="Heilman E.R."/>
            <person name="Heiman D."/>
            <person name="Hepburn T."/>
            <person name="Howarth C."/>
            <person name="Jen D."/>
            <person name="Larson L."/>
            <person name="Mehta T."/>
            <person name="Neiman D."/>
            <person name="Pearson M."/>
            <person name="Roberts A."/>
            <person name="Saif S."/>
            <person name="Shea T."/>
            <person name="Shenoy N."/>
            <person name="Sisk P."/>
            <person name="Stolte C."/>
            <person name="Sykes S."/>
            <person name="Walk T."/>
            <person name="White J."/>
            <person name="Yandava C."/>
            <person name="Haas B."/>
            <person name="Nusbaum C."/>
            <person name="Birren B."/>
        </authorList>
    </citation>
    <scope>NUCLEOTIDE SEQUENCE</scope>
    <source>
        <strain evidence="2">ATCC 64411</strain>
    </source>
</reference>
<dbReference type="AlphaFoldDB" id="A0A0C4EF31"/>
<feature type="region of interest" description="Disordered" evidence="1">
    <location>
        <begin position="292"/>
        <end position="347"/>
    </location>
</feature>
<dbReference type="OrthoDB" id="5410365at2759"/>
<reference evidence="3" key="4">
    <citation type="journal article" date="2015" name="G3 (Bethesda)">
        <title>Genome sequences of three phytopathogenic species of the Magnaporthaceae family of fungi.</title>
        <authorList>
            <person name="Okagaki L.H."/>
            <person name="Nunes C.C."/>
            <person name="Sailsbery J."/>
            <person name="Clay B."/>
            <person name="Brown D."/>
            <person name="John T."/>
            <person name="Oh Y."/>
            <person name="Young N."/>
            <person name="Fitzgerald M."/>
            <person name="Haas B.J."/>
            <person name="Zeng Q."/>
            <person name="Young S."/>
            <person name="Adiconis X."/>
            <person name="Fan L."/>
            <person name="Levin J.Z."/>
            <person name="Mitchell T.K."/>
            <person name="Okubara P.A."/>
            <person name="Farman M.L."/>
            <person name="Kohn L.M."/>
            <person name="Birren B."/>
            <person name="Ma L.-J."/>
            <person name="Dean R.A."/>
        </authorList>
    </citation>
    <scope>NUCLEOTIDE SEQUENCE</scope>
    <source>
        <strain evidence="3">ATCC 64411 / 73-15</strain>
    </source>
</reference>
<dbReference type="VEuPathDB" id="FungiDB:MAPG_11366"/>
<dbReference type="EnsemblFungi" id="MAPG_11366T0">
    <property type="protein sequence ID" value="MAPG_11366T0"/>
    <property type="gene ID" value="MAPG_11366"/>
</dbReference>
<sequence>MSIANLLLNRPIPRGSIELGRLVLDPKYPDQDFCQPFTQSPGDESLDAIYSTTPSFKPDVATQRLENFHTVLEHTRGTRLGLSLLKLLAATDFPPARSETVTAPLCVIHQLRNASAYFGAACRETHVRAWLEKESQRLYSKVYLVCGFKTLTDARVGLARCHKTNLDASVAVPAAARGMRLPAGVWPSPPGPAFMTGILPTLTYGLWPLCKSPNSPWERGVLRTLEGATLPSLKALTPAWRTSPAVVHYWAIGISPEEVWGRELGRAADRLHTLPADHPVACRLESATPPTRLSELRDNAPNKTAPRWDPVPPEARAVAALFSLQPRQPKAQRKRGDPGPGWRRPTQ</sequence>
<proteinExistence type="predicted"/>
<gene>
    <name evidence="2" type="ORF">MAPG_11366</name>
</gene>
<name>A0A0C4EF31_MAGP6</name>
<evidence type="ECO:0000313" key="4">
    <source>
        <dbReference type="Proteomes" id="UP000011715"/>
    </source>
</evidence>
<evidence type="ECO:0000313" key="3">
    <source>
        <dbReference type="EnsemblFungi" id="MAPG_11366T0"/>
    </source>
</evidence>
<evidence type="ECO:0000256" key="1">
    <source>
        <dbReference type="SAM" id="MobiDB-lite"/>
    </source>
</evidence>
<reference evidence="4" key="2">
    <citation type="submission" date="2010-05" db="EMBL/GenBank/DDBJ databases">
        <title>The genome sequence of Magnaporthe poae strain ATCC 64411.</title>
        <authorList>
            <person name="Ma L.-J."/>
            <person name="Dead R."/>
            <person name="Young S."/>
            <person name="Zeng Q."/>
            <person name="Koehrsen M."/>
            <person name="Alvarado L."/>
            <person name="Berlin A."/>
            <person name="Chapman S.B."/>
            <person name="Chen Z."/>
            <person name="Freedman E."/>
            <person name="Gellesch M."/>
            <person name="Goldberg J."/>
            <person name="Griggs A."/>
            <person name="Gujja S."/>
            <person name="Heilman E.R."/>
            <person name="Heiman D."/>
            <person name="Hepburn T."/>
            <person name="Howarth C."/>
            <person name="Jen D."/>
            <person name="Larson L."/>
            <person name="Mehta T."/>
            <person name="Neiman D."/>
            <person name="Pearson M."/>
            <person name="Roberts A."/>
            <person name="Saif S."/>
            <person name="Shea T."/>
            <person name="Shenoy N."/>
            <person name="Sisk P."/>
            <person name="Stolte C."/>
            <person name="Sykes S."/>
            <person name="Walk T."/>
            <person name="White J."/>
            <person name="Yandava C."/>
            <person name="Haas B."/>
            <person name="Nusbaum C."/>
            <person name="Birren B."/>
        </authorList>
    </citation>
    <scope>NUCLEOTIDE SEQUENCE [LARGE SCALE GENOMIC DNA]</scope>
    <source>
        <strain evidence="4">ATCC 64411 / 73-15</strain>
    </source>
</reference>
<dbReference type="Proteomes" id="UP000011715">
    <property type="component" value="Unassembled WGS sequence"/>
</dbReference>
<reference evidence="2" key="3">
    <citation type="submission" date="2011-03" db="EMBL/GenBank/DDBJ databases">
        <title>Annotation of Magnaporthe poae ATCC 64411.</title>
        <authorList>
            <person name="Ma L.-J."/>
            <person name="Dead R."/>
            <person name="Young S.K."/>
            <person name="Zeng Q."/>
            <person name="Gargeya S."/>
            <person name="Fitzgerald M."/>
            <person name="Haas B."/>
            <person name="Abouelleil A."/>
            <person name="Alvarado L."/>
            <person name="Arachchi H.M."/>
            <person name="Berlin A."/>
            <person name="Brown A."/>
            <person name="Chapman S.B."/>
            <person name="Chen Z."/>
            <person name="Dunbar C."/>
            <person name="Freedman E."/>
            <person name="Gearin G."/>
            <person name="Gellesch M."/>
            <person name="Goldberg J."/>
            <person name="Griggs A."/>
            <person name="Gujja S."/>
            <person name="Heiman D."/>
            <person name="Howarth C."/>
            <person name="Larson L."/>
            <person name="Lui A."/>
            <person name="MacDonald P.J.P."/>
            <person name="Mehta T."/>
            <person name="Montmayeur A."/>
            <person name="Murphy C."/>
            <person name="Neiman D."/>
            <person name="Pearson M."/>
            <person name="Priest M."/>
            <person name="Roberts A."/>
            <person name="Saif S."/>
            <person name="Shea T."/>
            <person name="Shenoy N."/>
            <person name="Sisk P."/>
            <person name="Stolte C."/>
            <person name="Sykes S."/>
            <person name="Yandava C."/>
            <person name="Wortman J."/>
            <person name="Nusbaum C."/>
            <person name="Birren B."/>
        </authorList>
    </citation>
    <scope>NUCLEOTIDE SEQUENCE</scope>
    <source>
        <strain evidence="2">ATCC 64411</strain>
    </source>
</reference>
<protein>
    <submittedName>
        <fullName evidence="2 3">Uncharacterized protein</fullName>
    </submittedName>
</protein>
<dbReference type="eggNOG" id="ENOG502SPX2">
    <property type="taxonomic scope" value="Eukaryota"/>
</dbReference>
<accession>A0A0C4EF31</accession>
<dbReference type="EMBL" id="GL876980">
    <property type="protein sequence ID" value="KLU92420.1"/>
    <property type="molecule type" value="Genomic_DNA"/>
</dbReference>
<evidence type="ECO:0000313" key="2">
    <source>
        <dbReference type="EMBL" id="KLU92420.1"/>
    </source>
</evidence>
<keyword evidence="4" id="KW-1185">Reference proteome</keyword>
<reference evidence="3" key="5">
    <citation type="submission" date="2015-06" db="UniProtKB">
        <authorList>
            <consortium name="EnsemblFungi"/>
        </authorList>
    </citation>
    <scope>IDENTIFICATION</scope>
    <source>
        <strain evidence="3">ATCC 64411</strain>
    </source>
</reference>